<protein>
    <submittedName>
        <fullName evidence="1">Uncharacterized protein</fullName>
    </submittedName>
</protein>
<comment type="caution">
    <text evidence="1">The sequence shown here is derived from an EMBL/GenBank/DDBJ whole genome shotgun (WGS) entry which is preliminary data.</text>
</comment>
<evidence type="ECO:0000313" key="1">
    <source>
        <dbReference type="EMBL" id="PQQ01960.1"/>
    </source>
</evidence>
<gene>
    <name evidence="1" type="ORF">Pyn_37131</name>
</gene>
<organism evidence="1 2">
    <name type="scientific">Prunus yedoensis var. nudiflora</name>
    <dbReference type="NCBI Taxonomy" id="2094558"/>
    <lineage>
        <taxon>Eukaryota</taxon>
        <taxon>Viridiplantae</taxon>
        <taxon>Streptophyta</taxon>
        <taxon>Embryophyta</taxon>
        <taxon>Tracheophyta</taxon>
        <taxon>Spermatophyta</taxon>
        <taxon>Magnoliopsida</taxon>
        <taxon>eudicotyledons</taxon>
        <taxon>Gunneridae</taxon>
        <taxon>Pentapetalae</taxon>
        <taxon>rosids</taxon>
        <taxon>fabids</taxon>
        <taxon>Rosales</taxon>
        <taxon>Rosaceae</taxon>
        <taxon>Amygdaloideae</taxon>
        <taxon>Amygdaleae</taxon>
        <taxon>Prunus</taxon>
    </lineage>
</organism>
<sequence>MAGAHELEKKLTKTDVGHKLVVPGGGSMKCLHLKGAPLRSSSGYWTTRASIFCCAAPSEMAVTRSRCFRRRVGSSLSNTRGSKLVTRLFFVLR</sequence>
<dbReference type="AlphaFoldDB" id="A0A314Y8J9"/>
<dbReference type="EMBL" id="PJQY01001516">
    <property type="protein sequence ID" value="PQQ01960.1"/>
    <property type="molecule type" value="Genomic_DNA"/>
</dbReference>
<name>A0A314Y8J9_PRUYE</name>
<proteinExistence type="predicted"/>
<dbReference type="Proteomes" id="UP000250321">
    <property type="component" value="Unassembled WGS sequence"/>
</dbReference>
<evidence type="ECO:0000313" key="2">
    <source>
        <dbReference type="Proteomes" id="UP000250321"/>
    </source>
</evidence>
<keyword evidence="2" id="KW-1185">Reference proteome</keyword>
<reference evidence="1 2" key="1">
    <citation type="submission" date="2018-02" db="EMBL/GenBank/DDBJ databases">
        <title>Draft genome of wild Prunus yedoensis var. nudiflora.</title>
        <authorList>
            <person name="Baek S."/>
            <person name="Kim J.-H."/>
            <person name="Choi K."/>
            <person name="Kim G.-B."/>
            <person name="Cho A."/>
            <person name="Jang H."/>
            <person name="Shin C.-H."/>
            <person name="Yu H.-J."/>
            <person name="Mun J.-H."/>
        </authorList>
    </citation>
    <scope>NUCLEOTIDE SEQUENCE [LARGE SCALE GENOMIC DNA]</scope>
    <source>
        <strain evidence="2">cv. Jeju island</strain>
        <tissue evidence="1">Leaf</tissue>
    </source>
</reference>
<accession>A0A314Y8J9</accession>